<dbReference type="Proteomes" id="UP000061546">
    <property type="component" value="Chromosome"/>
</dbReference>
<keyword evidence="3" id="KW-1185">Reference proteome</keyword>
<sequence>MPSPKLIVGFYGCPSAGLRTFTCYADRSEPKNGLEPRFEALPKTGKSPNTPGGVMAKAITPHPQRVNILSPSD</sequence>
<proteinExistence type="predicted"/>
<dbReference type="EMBL" id="CP012559">
    <property type="protein sequence ID" value="ALB28180.1"/>
    <property type="molecule type" value="Genomic_DNA"/>
</dbReference>
<name>A0A0K2LA89_9LACO</name>
<evidence type="ECO:0000313" key="2">
    <source>
        <dbReference type="EMBL" id="ALB28180.1"/>
    </source>
</evidence>
<gene>
    <name evidence="2" type="ORF">JP39_01610</name>
</gene>
<dbReference type="AlphaFoldDB" id="A0A0K2LA89"/>
<evidence type="ECO:0000256" key="1">
    <source>
        <dbReference type="SAM" id="MobiDB-lite"/>
    </source>
</evidence>
<feature type="region of interest" description="Disordered" evidence="1">
    <location>
        <begin position="32"/>
        <end position="57"/>
    </location>
</feature>
<organism evidence="2 3">
    <name type="scientific">Companilactobacillus heilongjiangensis</name>
    <dbReference type="NCBI Taxonomy" id="1074467"/>
    <lineage>
        <taxon>Bacteria</taxon>
        <taxon>Bacillati</taxon>
        <taxon>Bacillota</taxon>
        <taxon>Bacilli</taxon>
        <taxon>Lactobacillales</taxon>
        <taxon>Lactobacillaceae</taxon>
        <taxon>Companilactobacillus</taxon>
    </lineage>
</organism>
<dbReference type="KEGG" id="lhi:JP39_01610"/>
<protein>
    <submittedName>
        <fullName evidence="2">Uncharacterized protein</fullName>
    </submittedName>
</protein>
<dbReference type="STRING" id="1074467.JP39_01610"/>
<evidence type="ECO:0000313" key="3">
    <source>
        <dbReference type="Proteomes" id="UP000061546"/>
    </source>
</evidence>
<accession>A0A0K2LA89</accession>
<reference evidence="2 3" key="1">
    <citation type="submission" date="2015-08" db="EMBL/GenBank/DDBJ databases">
        <title>Genomic sequence of Lactobacillus heilongjiangensis DSM 28069, isolated from Chinese traditional pickle.</title>
        <authorList>
            <person name="Jiang X."/>
            <person name="Zheng B."/>
            <person name="Cheng H."/>
        </authorList>
    </citation>
    <scope>NUCLEOTIDE SEQUENCE [LARGE SCALE GENOMIC DNA]</scope>
    <source>
        <strain evidence="2 3">DSM 28069</strain>
    </source>
</reference>